<dbReference type="InterPro" id="IPR005511">
    <property type="entry name" value="SMP-30"/>
</dbReference>
<evidence type="ECO:0000313" key="5">
    <source>
        <dbReference type="EMBL" id="MCT8971386.1"/>
    </source>
</evidence>
<dbReference type="PANTHER" id="PTHR10907:SF47">
    <property type="entry name" value="REGUCALCIN"/>
    <property type="match status" value="1"/>
</dbReference>
<comment type="cofactor">
    <cofactor evidence="3">
        <name>Zn(2+)</name>
        <dbReference type="ChEBI" id="CHEBI:29105"/>
    </cofactor>
    <text evidence="3">Binds 1 divalent metal cation per subunit.</text>
</comment>
<dbReference type="SUPFAM" id="SSF63829">
    <property type="entry name" value="Calcium-dependent phosphotriesterase"/>
    <property type="match status" value="1"/>
</dbReference>
<dbReference type="GO" id="GO:0005509">
    <property type="term" value="F:calcium ion binding"/>
    <property type="evidence" value="ECO:0007669"/>
    <property type="project" value="TreeGrafter"/>
</dbReference>
<organism evidence="5 6">
    <name type="scientific">Microbaculum marinisediminis</name>
    <dbReference type="NCBI Taxonomy" id="2931392"/>
    <lineage>
        <taxon>Bacteria</taxon>
        <taxon>Pseudomonadati</taxon>
        <taxon>Pseudomonadota</taxon>
        <taxon>Alphaproteobacteria</taxon>
        <taxon>Hyphomicrobiales</taxon>
        <taxon>Tepidamorphaceae</taxon>
        <taxon>Microbaculum</taxon>
    </lineage>
</organism>
<feature type="binding site" evidence="3">
    <location>
        <position position="105"/>
    </location>
    <ligand>
        <name>substrate</name>
    </ligand>
</feature>
<gene>
    <name evidence="5" type="ORF">MUB46_05875</name>
</gene>
<dbReference type="PRINTS" id="PR01790">
    <property type="entry name" value="SMP30FAMILY"/>
</dbReference>
<dbReference type="InterPro" id="IPR011042">
    <property type="entry name" value="6-blade_b-propeller_TolB-like"/>
</dbReference>
<dbReference type="Proteomes" id="UP001320898">
    <property type="component" value="Unassembled WGS sequence"/>
</dbReference>
<keyword evidence="3" id="KW-0479">Metal-binding</keyword>
<dbReference type="AlphaFoldDB" id="A0AAW5QY88"/>
<evidence type="ECO:0000256" key="1">
    <source>
        <dbReference type="ARBA" id="ARBA00008853"/>
    </source>
</evidence>
<evidence type="ECO:0000256" key="3">
    <source>
        <dbReference type="PIRSR" id="PIRSR605511-2"/>
    </source>
</evidence>
<dbReference type="Pfam" id="PF08450">
    <property type="entry name" value="SGL"/>
    <property type="match status" value="1"/>
</dbReference>
<dbReference type="EMBL" id="JALIDZ010000002">
    <property type="protein sequence ID" value="MCT8971386.1"/>
    <property type="molecule type" value="Genomic_DNA"/>
</dbReference>
<reference evidence="5 6" key="1">
    <citation type="submission" date="2022-04" db="EMBL/GenBank/DDBJ databases">
        <authorList>
            <person name="Ye Y.-Q."/>
            <person name="Du Z.-J."/>
        </authorList>
    </citation>
    <scope>NUCLEOTIDE SEQUENCE [LARGE SCALE GENOMIC DNA]</scope>
    <source>
        <strain evidence="5 6">A6E488</strain>
    </source>
</reference>
<evidence type="ECO:0000313" key="6">
    <source>
        <dbReference type="Proteomes" id="UP001320898"/>
    </source>
</evidence>
<evidence type="ECO:0000259" key="4">
    <source>
        <dbReference type="Pfam" id="PF08450"/>
    </source>
</evidence>
<dbReference type="InterPro" id="IPR013658">
    <property type="entry name" value="SGL"/>
</dbReference>
<dbReference type="PANTHER" id="PTHR10907">
    <property type="entry name" value="REGUCALCIN"/>
    <property type="match status" value="1"/>
</dbReference>
<comment type="caution">
    <text evidence="5">The sequence shown here is derived from an EMBL/GenBank/DDBJ whole genome shotgun (WGS) entry which is preliminary data.</text>
</comment>
<sequence length="294" mass="32309">MTQDRSDAWPVLRTQAQLGEGPVWCGRRNRLFWTDILGQSFSQFDPTTGQNTTITLDDPLCAFALMADGRFLCAFAHCIAIMDATGGREPALYRLTGEDPANRFNDGKCDARGRFWIGTMNTQGKRGLGALYRFDPDGTLHRMWDGLSTSNGLGWSPDGHVFYLTDSPTGQIHAFDFDPDQGRISRQRCFARIPADIGRPDGLCVDTRGYVWSAIWDGARVLRFAPDGTIDREIHLPVPRPTSVAFGGPGLTRLYVTSCRGGLDAATLERHPLSGSLFALDPGVQGRPEPLAAF</sequence>
<dbReference type="Gene3D" id="2.120.10.30">
    <property type="entry name" value="TolB, C-terminal domain"/>
    <property type="match status" value="1"/>
</dbReference>
<feature type="binding site" evidence="3">
    <location>
        <position position="201"/>
    </location>
    <ligand>
        <name>a divalent metal cation</name>
        <dbReference type="ChEBI" id="CHEBI:60240"/>
    </ligand>
</feature>
<feature type="active site" description="Proton donor/acceptor" evidence="2">
    <location>
        <position position="201"/>
    </location>
</feature>
<evidence type="ECO:0000256" key="2">
    <source>
        <dbReference type="PIRSR" id="PIRSR605511-1"/>
    </source>
</evidence>
<accession>A0AAW5QY88</accession>
<comment type="similarity">
    <text evidence="1">Belongs to the SMP-30/CGR1 family.</text>
</comment>
<feature type="binding site" evidence="3">
    <location>
        <position position="151"/>
    </location>
    <ligand>
        <name>a divalent metal cation</name>
        <dbReference type="ChEBI" id="CHEBI:60240"/>
    </ligand>
</feature>
<keyword evidence="6" id="KW-1185">Reference proteome</keyword>
<name>A0AAW5QY88_9HYPH</name>
<feature type="binding site" evidence="3">
    <location>
        <position position="20"/>
    </location>
    <ligand>
        <name>a divalent metal cation</name>
        <dbReference type="ChEBI" id="CHEBI:60240"/>
    </ligand>
</feature>
<feature type="binding site" evidence="3">
    <location>
        <position position="103"/>
    </location>
    <ligand>
        <name>substrate</name>
    </ligand>
</feature>
<keyword evidence="3" id="KW-0862">Zinc</keyword>
<protein>
    <submittedName>
        <fullName evidence="5">SMP-30/gluconolactonase/LRE family protein</fullName>
    </submittedName>
</protein>
<dbReference type="GO" id="GO:0019853">
    <property type="term" value="P:L-ascorbic acid biosynthetic process"/>
    <property type="evidence" value="ECO:0007669"/>
    <property type="project" value="TreeGrafter"/>
</dbReference>
<feature type="domain" description="SMP-30/Gluconolactonase/LRE-like region" evidence="4">
    <location>
        <begin position="18"/>
        <end position="259"/>
    </location>
</feature>
<dbReference type="RefSeq" id="WP_261614946.1">
    <property type="nucleotide sequence ID" value="NZ_JALIDZ010000002.1"/>
</dbReference>
<dbReference type="GO" id="GO:0004341">
    <property type="term" value="F:gluconolactonase activity"/>
    <property type="evidence" value="ECO:0007669"/>
    <property type="project" value="TreeGrafter"/>
</dbReference>
<proteinExistence type="inferred from homology"/>